<feature type="active site" description="Phosphocysteine intermediate; for EIIB activity" evidence="6">
    <location>
        <position position="88"/>
    </location>
</feature>
<reference evidence="9 10" key="1">
    <citation type="submission" date="2018-12" db="EMBL/GenBank/DDBJ databases">
        <authorList>
            <consortium name="Pathogen Informatics"/>
        </authorList>
    </citation>
    <scope>NUCLEOTIDE SEQUENCE [LARGE SCALE GENOMIC DNA]</scope>
    <source>
        <strain evidence="9 10">NCTC8284</strain>
    </source>
</reference>
<evidence type="ECO:0000313" key="10">
    <source>
        <dbReference type="Proteomes" id="UP000278733"/>
    </source>
</evidence>
<evidence type="ECO:0000259" key="8">
    <source>
        <dbReference type="PROSITE" id="PS51098"/>
    </source>
</evidence>
<feature type="domain" description="PTS EIIB type-1" evidence="8">
    <location>
        <begin position="66"/>
        <end position="148"/>
    </location>
</feature>
<keyword evidence="5" id="KW-0418">Kinase</keyword>
<dbReference type="SUPFAM" id="SSF55604">
    <property type="entry name" value="Glucose permease domain IIB"/>
    <property type="match status" value="1"/>
</dbReference>
<proteinExistence type="predicted"/>
<evidence type="ECO:0000256" key="3">
    <source>
        <dbReference type="ARBA" id="ARBA00022679"/>
    </source>
</evidence>
<keyword evidence="2" id="KW-0762">Sugar transport</keyword>
<protein>
    <submittedName>
        <fullName evidence="9">PTS system glucose-specific transporter subunit IICBA</fullName>
        <ecNumber evidence="9">2.7.1.69</ecNumber>
    </submittedName>
</protein>
<evidence type="ECO:0000256" key="7">
    <source>
        <dbReference type="SAM" id="Phobius"/>
    </source>
</evidence>
<dbReference type="AlphaFoldDB" id="A0A3S4XUB4"/>
<feature type="transmembrane region" description="Helical" evidence="7">
    <location>
        <begin position="12"/>
        <end position="33"/>
    </location>
</feature>
<evidence type="ECO:0000256" key="5">
    <source>
        <dbReference type="ARBA" id="ARBA00022777"/>
    </source>
</evidence>
<keyword evidence="4" id="KW-0598">Phosphotransferase system</keyword>
<dbReference type="GO" id="GO:0008982">
    <property type="term" value="F:protein-N(PI)-phosphohistidine-sugar phosphotransferase activity"/>
    <property type="evidence" value="ECO:0007669"/>
    <property type="project" value="InterPro"/>
</dbReference>
<dbReference type="EC" id="2.7.1.69" evidence="9"/>
<dbReference type="PANTHER" id="PTHR30009">
    <property type="entry name" value="CYTOCHROME C-TYPE SYNTHESIS PROTEIN AND PTS TRANSMEMBRANE COMPONENT"/>
    <property type="match status" value="1"/>
</dbReference>
<dbReference type="KEGG" id="rpne:NCTC8284_02384"/>
<keyword evidence="1" id="KW-0813">Transport</keyword>
<dbReference type="Gene3D" id="3.30.1360.60">
    <property type="entry name" value="Glucose permease domain IIB"/>
    <property type="match status" value="1"/>
</dbReference>
<dbReference type="CDD" id="cd00212">
    <property type="entry name" value="PTS_IIB_glc"/>
    <property type="match status" value="1"/>
</dbReference>
<dbReference type="EMBL" id="LR134405">
    <property type="protein sequence ID" value="VEH67198.1"/>
    <property type="molecule type" value="Genomic_DNA"/>
</dbReference>
<accession>A0A3S4XUB4</accession>
<evidence type="ECO:0000256" key="2">
    <source>
        <dbReference type="ARBA" id="ARBA00022597"/>
    </source>
</evidence>
<organism evidence="9 10">
    <name type="scientific">Rodentibacter pneumotropicus</name>
    <dbReference type="NCBI Taxonomy" id="758"/>
    <lineage>
        <taxon>Bacteria</taxon>
        <taxon>Pseudomonadati</taxon>
        <taxon>Pseudomonadota</taxon>
        <taxon>Gammaproteobacteria</taxon>
        <taxon>Pasteurellales</taxon>
        <taxon>Pasteurellaceae</taxon>
        <taxon>Rodentibacter</taxon>
    </lineage>
</organism>
<dbReference type="InterPro" id="IPR018113">
    <property type="entry name" value="PTrfase_EIIB_Cys"/>
</dbReference>
<dbReference type="PROSITE" id="PS01035">
    <property type="entry name" value="PTS_EIIB_TYPE_1_CYS"/>
    <property type="match status" value="1"/>
</dbReference>
<dbReference type="GO" id="GO:0005886">
    <property type="term" value="C:plasma membrane"/>
    <property type="evidence" value="ECO:0007669"/>
    <property type="project" value="TreeGrafter"/>
</dbReference>
<dbReference type="NCBIfam" id="TIGR00826">
    <property type="entry name" value="EIIB_glc"/>
    <property type="match status" value="1"/>
</dbReference>
<keyword evidence="7" id="KW-1133">Transmembrane helix</keyword>
<evidence type="ECO:0000313" key="9">
    <source>
        <dbReference type="EMBL" id="VEH67198.1"/>
    </source>
</evidence>
<dbReference type="GO" id="GO:0090563">
    <property type="term" value="F:protein-phosphocysteine-sugar phosphotransferase activity"/>
    <property type="evidence" value="ECO:0007669"/>
    <property type="project" value="TreeGrafter"/>
</dbReference>
<keyword evidence="7" id="KW-0472">Membrane</keyword>
<dbReference type="InterPro" id="IPR036878">
    <property type="entry name" value="Glu_permease_IIB"/>
</dbReference>
<dbReference type="GO" id="GO:0009401">
    <property type="term" value="P:phosphoenolpyruvate-dependent sugar phosphotransferase system"/>
    <property type="evidence" value="ECO:0007669"/>
    <property type="project" value="UniProtKB-KW"/>
</dbReference>
<dbReference type="InterPro" id="IPR001996">
    <property type="entry name" value="PTS_IIB_1"/>
</dbReference>
<keyword evidence="3 9" id="KW-0808">Transferase</keyword>
<evidence type="ECO:0000256" key="1">
    <source>
        <dbReference type="ARBA" id="ARBA00022448"/>
    </source>
</evidence>
<name>A0A3S4XUB4_9PAST</name>
<keyword evidence="7" id="KW-0812">Transmembrane</keyword>
<dbReference type="PANTHER" id="PTHR30009:SF8">
    <property type="entry name" value="PTS SYSTEM, IIBC COMPONENT"/>
    <property type="match status" value="1"/>
</dbReference>
<evidence type="ECO:0000256" key="6">
    <source>
        <dbReference type="PROSITE-ProRule" id="PRU00421"/>
    </source>
</evidence>
<dbReference type="Pfam" id="PF00367">
    <property type="entry name" value="PTS_EIIB"/>
    <property type="match status" value="1"/>
</dbReference>
<dbReference type="InterPro" id="IPR050429">
    <property type="entry name" value="PTS_Glucose_EIICBA"/>
</dbReference>
<dbReference type="PROSITE" id="PS51098">
    <property type="entry name" value="PTS_EIIB_TYPE_1"/>
    <property type="match status" value="1"/>
</dbReference>
<sequence>MAIKAGIGMDVINFIWVSILFAVAMFFIANFMIKKFNLATAGRNGNYDAKSADESTSNEPKVANASSQVVQIVNLLGGRNNIADVDACMTRLRITVHNADLVGDEAGWKQAGAMGIIIKGTGIQAIYGPKADVLKSDIQDLLGSGAEIPKV</sequence>
<dbReference type="Proteomes" id="UP000278733">
    <property type="component" value="Chromosome"/>
</dbReference>
<evidence type="ECO:0000256" key="4">
    <source>
        <dbReference type="ARBA" id="ARBA00022683"/>
    </source>
</evidence>
<gene>
    <name evidence="9" type="primary">ptsG_3</name>
    <name evidence="9" type="ORF">NCTC8284_02384</name>
</gene>
<dbReference type="GO" id="GO:0016301">
    <property type="term" value="F:kinase activity"/>
    <property type="evidence" value="ECO:0007669"/>
    <property type="project" value="UniProtKB-KW"/>
</dbReference>